<evidence type="ECO:0000313" key="2">
    <source>
        <dbReference type="Proteomes" id="UP001610990"/>
    </source>
</evidence>
<accession>A0ABW7RRR9</accession>
<dbReference type="Proteomes" id="UP001610990">
    <property type="component" value="Unassembled WGS sequence"/>
</dbReference>
<reference evidence="1 2" key="1">
    <citation type="submission" date="2024-10" db="EMBL/GenBank/DDBJ databases">
        <title>The Natural Products Discovery Center: Release of the First 8490 Sequenced Strains for Exploring Actinobacteria Biosynthetic Diversity.</title>
        <authorList>
            <person name="Kalkreuter E."/>
            <person name="Kautsar S.A."/>
            <person name="Yang D."/>
            <person name="Bader C.D."/>
            <person name="Teijaro C.N."/>
            <person name="Fluegel L."/>
            <person name="Davis C.M."/>
            <person name="Simpson J.R."/>
            <person name="Lauterbach L."/>
            <person name="Steele A.D."/>
            <person name="Gui C."/>
            <person name="Meng S."/>
            <person name="Li G."/>
            <person name="Viehrig K."/>
            <person name="Ye F."/>
            <person name="Su P."/>
            <person name="Kiefer A.F."/>
            <person name="Nichols A."/>
            <person name="Cepeda A.J."/>
            <person name="Yan W."/>
            <person name="Fan B."/>
            <person name="Jiang Y."/>
            <person name="Adhikari A."/>
            <person name="Zheng C.-J."/>
            <person name="Schuster L."/>
            <person name="Cowan T.M."/>
            <person name="Smanski M.J."/>
            <person name="Chevrette M.G."/>
            <person name="De Carvalho L.P.S."/>
            <person name="Shen B."/>
        </authorList>
    </citation>
    <scope>NUCLEOTIDE SEQUENCE [LARGE SCALE GENOMIC DNA]</scope>
    <source>
        <strain evidence="1 2">NPDC018013</strain>
    </source>
</reference>
<dbReference type="GeneID" id="97379270"/>
<keyword evidence="2" id="KW-1185">Reference proteome</keyword>
<protein>
    <submittedName>
        <fullName evidence="1">Uncharacterized protein</fullName>
    </submittedName>
</protein>
<comment type="caution">
    <text evidence="1">The sequence shown here is derived from an EMBL/GenBank/DDBJ whole genome shotgun (WGS) entry which is preliminary data.</text>
</comment>
<evidence type="ECO:0000313" key="1">
    <source>
        <dbReference type="EMBL" id="MFH8589848.1"/>
    </source>
</evidence>
<proteinExistence type="predicted"/>
<dbReference type="RefSeq" id="WP_205379262.1">
    <property type="nucleotide sequence ID" value="NZ_JBHVED010000012.1"/>
</dbReference>
<dbReference type="EMBL" id="JBIRGH010000037">
    <property type="protein sequence ID" value="MFH8589848.1"/>
    <property type="molecule type" value="Genomic_DNA"/>
</dbReference>
<name>A0ABW7RRR9_9ACTN</name>
<gene>
    <name evidence="1" type="ORF">ACH4GP_36675</name>
</gene>
<organism evidence="1 2">
    <name type="scientific">Streptomyces celluloflavus</name>
    <dbReference type="NCBI Taxonomy" id="58344"/>
    <lineage>
        <taxon>Bacteria</taxon>
        <taxon>Bacillati</taxon>
        <taxon>Actinomycetota</taxon>
        <taxon>Actinomycetes</taxon>
        <taxon>Kitasatosporales</taxon>
        <taxon>Streptomycetaceae</taxon>
        <taxon>Streptomyces</taxon>
    </lineage>
</organism>
<sequence length="49" mass="4997">MARAAVEAAREAGDAFSVAVAEDELDDALRLARNSGVDPDAGPEGRGRA</sequence>